<dbReference type="Pfam" id="PF09349">
    <property type="entry name" value="OHCU_decarbox"/>
    <property type="match status" value="2"/>
</dbReference>
<feature type="region of interest" description="Disordered" evidence="7">
    <location>
        <begin position="163"/>
        <end position="185"/>
    </location>
</feature>
<dbReference type="EC" id="4.1.1.97" evidence="3"/>
<protein>
    <recommendedName>
        <fullName evidence="3">2-oxo-4-hydroxy-4-carboxy-5-ureidoimidazoline decarboxylase</fullName>
        <ecNumber evidence="3">4.1.1.97</ecNumber>
    </recommendedName>
</protein>
<dbReference type="NCBIfam" id="NF010372">
    <property type="entry name" value="PRK13798.1"/>
    <property type="match status" value="1"/>
</dbReference>
<dbReference type="PANTHER" id="PTHR43466">
    <property type="entry name" value="2-OXO-4-HYDROXY-4-CARBOXY-5-UREIDOIMIDAZOLINE DECARBOXYLASE-RELATED"/>
    <property type="match status" value="1"/>
</dbReference>
<dbReference type="InterPro" id="IPR018020">
    <property type="entry name" value="OHCU_decarboxylase"/>
</dbReference>
<evidence type="ECO:0000256" key="7">
    <source>
        <dbReference type="SAM" id="MobiDB-lite"/>
    </source>
</evidence>
<evidence type="ECO:0000256" key="5">
    <source>
        <dbReference type="ARBA" id="ARBA00022793"/>
    </source>
</evidence>
<dbReference type="Proteomes" id="UP001237105">
    <property type="component" value="Unassembled WGS sequence"/>
</dbReference>
<sequence>MHRGLQVFNRAPETTATTWLLTCCGSPAWAGRLAAHRPYPTTDALLAAADEAAYDLAPAQLATALAAERPHGPHPSGIPAAARTALDAAHAAYESRFGHVFVIALAAYRPDEHLDQTLAGLRARLANDAEEERVVTAEELRRVARARLTRLVSGIGAQAVGEAVKPGKSGEFPDSGPADSPYVPV</sequence>
<dbReference type="Gene3D" id="1.10.3330.10">
    <property type="entry name" value="Oxo-4-hydroxy-4-carboxy-5-ureidoimidazoline decarboxylase"/>
    <property type="match status" value="1"/>
</dbReference>
<feature type="domain" description="Oxo-4-hydroxy-4-carboxy-5-ureidoimidazoline decarboxylase" evidence="8">
    <location>
        <begin position="9"/>
        <end position="67"/>
    </location>
</feature>
<evidence type="ECO:0000256" key="1">
    <source>
        <dbReference type="ARBA" id="ARBA00001163"/>
    </source>
</evidence>
<evidence type="ECO:0000313" key="9">
    <source>
        <dbReference type="EMBL" id="MDI3423858.1"/>
    </source>
</evidence>
<evidence type="ECO:0000256" key="3">
    <source>
        <dbReference type="ARBA" id="ARBA00012257"/>
    </source>
</evidence>
<evidence type="ECO:0000259" key="8">
    <source>
        <dbReference type="Pfam" id="PF09349"/>
    </source>
</evidence>
<organism evidence="9 10">
    <name type="scientific">Streptomyces luteolus</name>
    <dbReference type="NCBI Taxonomy" id="3043615"/>
    <lineage>
        <taxon>Bacteria</taxon>
        <taxon>Bacillati</taxon>
        <taxon>Actinomycetota</taxon>
        <taxon>Actinomycetes</taxon>
        <taxon>Kitasatosporales</taxon>
        <taxon>Streptomycetaceae</taxon>
        <taxon>Streptomyces</taxon>
    </lineage>
</organism>
<dbReference type="PANTHER" id="PTHR43466:SF1">
    <property type="entry name" value="2-OXO-4-HYDROXY-4-CARBOXY-5-UREIDOIMIDAZOLINE DECARBOXYLASE-RELATED"/>
    <property type="match status" value="1"/>
</dbReference>
<keyword evidence="10" id="KW-1185">Reference proteome</keyword>
<comment type="caution">
    <text evidence="9">The sequence shown here is derived from an EMBL/GenBank/DDBJ whole genome shotgun (WGS) entry which is preliminary data.</text>
</comment>
<evidence type="ECO:0000313" key="10">
    <source>
        <dbReference type="Proteomes" id="UP001237105"/>
    </source>
</evidence>
<dbReference type="SUPFAM" id="SSF158694">
    <property type="entry name" value="UraD-Like"/>
    <property type="match status" value="1"/>
</dbReference>
<reference evidence="9 10" key="1">
    <citation type="submission" date="2023-05" db="EMBL/GenBank/DDBJ databases">
        <title>Draft genome sequence of Streptomyces sp. B-S-A12 isolated from a cave soil in Thailand.</title>
        <authorList>
            <person name="Chamroensaksri N."/>
            <person name="Muangham S."/>
        </authorList>
    </citation>
    <scope>NUCLEOTIDE SEQUENCE [LARGE SCALE GENOMIC DNA]</scope>
    <source>
        <strain evidence="9 10">B-S-A12</strain>
    </source>
</reference>
<keyword evidence="5" id="KW-0210">Decarboxylase</keyword>
<gene>
    <name evidence="9" type="ORF">QIT00_35865</name>
</gene>
<dbReference type="EMBL" id="JASCIS010000065">
    <property type="protein sequence ID" value="MDI3423858.1"/>
    <property type="molecule type" value="Genomic_DNA"/>
</dbReference>
<accession>A0ABT6T7I2</accession>
<evidence type="ECO:0000256" key="6">
    <source>
        <dbReference type="ARBA" id="ARBA00023239"/>
    </source>
</evidence>
<proteinExistence type="predicted"/>
<dbReference type="RefSeq" id="WP_282539690.1">
    <property type="nucleotide sequence ID" value="NZ_JASCIS010000065.1"/>
</dbReference>
<keyword evidence="6" id="KW-0456">Lyase</keyword>
<keyword evidence="4" id="KW-0659">Purine metabolism</keyword>
<evidence type="ECO:0000256" key="2">
    <source>
        <dbReference type="ARBA" id="ARBA00004754"/>
    </source>
</evidence>
<evidence type="ECO:0000256" key="4">
    <source>
        <dbReference type="ARBA" id="ARBA00022631"/>
    </source>
</evidence>
<comment type="pathway">
    <text evidence="2">Purine metabolism; urate degradation; (S)-allantoin from urate: step 3/3.</text>
</comment>
<feature type="domain" description="Oxo-4-hydroxy-4-carboxy-5-ureidoimidazoline decarboxylase" evidence="8">
    <location>
        <begin position="80"/>
        <end position="148"/>
    </location>
</feature>
<dbReference type="InterPro" id="IPR036778">
    <property type="entry name" value="OHCU_decarboxylase_sf"/>
</dbReference>
<name>A0ABT6T7I2_9ACTN</name>
<comment type="catalytic activity">
    <reaction evidence="1">
        <text>5-hydroxy-2-oxo-4-ureido-2,5-dihydro-1H-imidazole-5-carboxylate + H(+) = (S)-allantoin + CO2</text>
        <dbReference type="Rhea" id="RHEA:26301"/>
        <dbReference type="ChEBI" id="CHEBI:15378"/>
        <dbReference type="ChEBI" id="CHEBI:15678"/>
        <dbReference type="ChEBI" id="CHEBI:16526"/>
        <dbReference type="ChEBI" id="CHEBI:58639"/>
        <dbReference type="EC" id="4.1.1.97"/>
    </reaction>
</comment>